<dbReference type="Proteomes" id="UP000245802">
    <property type="component" value="Chromosome"/>
</dbReference>
<dbReference type="KEGG" id="gog:C1280_01915"/>
<keyword evidence="3" id="KW-1185">Reference proteome</keyword>
<gene>
    <name evidence="2" type="ORF">C1280_01915</name>
</gene>
<proteinExistence type="predicted"/>
<name>A0A2Z3GRE6_9BACT</name>
<organism evidence="2 3">
    <name type="scientific">Gemmata obscuriglobus</name>
    <dbReference type="NCBI Taxonomy" id="114"/>
    <lineage>
        <taxon>Bacteria</taxon>
        <taxon>Pseudomonadati</taxon>
        <taxon>Planctomycetota</taxon>
        <taxon>Planctomycetia</taxon>
        <taxon>Gemmatales</taxon>
        <taxon>Gemmataceae</taxon>
        <taxon>Gemmata</taxon>
    </lineage>
</organism>
<evidence type="ECO:0000313" key="3">
    <source>
        <dbReference type="Proteomes" id="UP000245802"/>
    </source>
</evidence>
<accession>A0A2Z3GRE6</accession>
<sequence>MRTPGNSACSPSRSGRRTTSKGTPNPALHLTPPARLRRSAHPMMAVQVSFMFGNHRVQERACGGADGVVRVGEPRASGSAWCRSGLARLAAASLRWAWPAVSWDTVVRGGGAPRGAVRGRRGSSPRGAVGRGGQCVGTRWCESVALRVVPIGAGAARRREVRWWVATGGPGHGARGRWCSARPHRWHVLRGAAVLGVRPGTAVVREPNPALHLTPPADSGRTAHPVVAVQVSYLFGTQKGA</sequence>
<evidence type="ECO:0000256" key="1">
    <source>
        <dbReference type="SAM" id="MobiDB-lite"/>
    </source>
</evidence>
<reference evidence="2 3" key="1">
    <citation type="submission" date="2018-01" db="EMBL/GenBank/DDBJ databases">
        <title>G. obscuriglobus.</title>
        <authorList>
            <person name="Franke J."/>
            <person name="Blomberg W."/>
            <person name="Selmecki A."/>
        </authorList>
    </citation>
    <scope>NUCLEOTIDE SEQUENCE [LARGE SCALE GENOMIC DNA]</scope>
    <source>
        <strain evidence="2 3">DSM 5831</strain>
    </source>
</reference>
<evidence type="ECO:0000313" key="2">
    <source>
        <dbReference type="EMBL" id="AWM35888.1"/>
    </source>
</evidence>
<dbReference type="EMBL" id="CP025958">
    <property type="protein sequence ID" value="AWM35888.1"/>
    <property type="molecule type" value="Genomic_DNA"/>
</dbReference>
<feature type="region of interest" description="Disordered" evidence="1">
    <location>
        <begin position="109"/>
        <end position="133"/>
    </location>
</feature>
<protein>
    <submittedName>
        <fullName evidence="2">Uncharacterized protein</fullName>
    </submittedName>
</protein>
<dbReference type="AlphaFoldDB" id="A0A2Z3GRE6"/>
<feature type="compositionally biased region" description="Polar residues" evidence="1">
    <location>
        <begin position="1"/>
        <end position="13"/>
    </location>
</feature>
<feature type="region of interest" description="Disordered" evidence="1">
    <location>
        <begin position="1"/>
        <end position="32"/>
    </location>
</feature>